<organism evidence="2">
    <name type="scientific">marine sediment metagenome</name>
    <dbReference type="NCBI Taxonomy" id="412755"/>
    <lineage>
        <taxon>unclassified sequences</taxon>
        <taxon>metagenomes</taxon>
        <taxon>ecological metagenomes</taxon>
    </lineage>
</organism>
<feature type="non-terminal residue" evidence="2">
    <location>
        <position position="77"/>
    </location>
</feature>
<evidence type="ECO:0000259" key="1">
    <source>
        <dbReference type="PROSITE" id="PS50042"/>
    </source>
</evidence>
<proteinExistence type="predicted"/>
<feature type="domain" description="Cyclic nucleotide-binding" evidence="1">
    <location>
        <begin position="22"/>
        <end position="77"/>
    </location>
</feature>
<dbReference type="InterPro" id="IPR018490">
    <property type="entry name" value="cNMP-bd_dom_sf"/>
</dbReference>
<dbReference type="PROSITE" id="PS50042">
    <property type="entry name" value="CNMP_BINDING_3"/>
    <property type="match status" value="1"/>
</dbReference>
<accession>X0T3L2</accession>
<dbReference type="InterPro" id="IPR000595">
    <property type="entry name" value="cNMP-bd_dom"/>
</dbReference>
<protein>
    <recommendedName>
        <fullName evidence="1">Cyclic nucleotide-binding domain-containing protein</fullName>
    </recommendedName>
</protein>
<dbReference type="AlphaFoldDB" id="X0T3L2"/>
<name>X0T3L2_9ZZZZ</name>
<gene>
    <name evidence="2" type="ORF">S01H1_29106</name>
</gene>
<dbReference type="Gene3D" id="2.60.120.10">
    <property type="entry name" value="Jelly Rolls"/>
    <property type="match status" value="1"/>
</dbReference>
<dbReference type="EMBL" id="BARS01017834">
    <property type="protein sequence ID" value="GAF87829.1"/>
    <property type="molecule type" value="Genomic_DNA"/>
</dbReference>
<dbReference type="SUPFAM" id="SSF51206">
    <property type="entry name" value="cAMP-binding domain-like"/>
    <property type="match status" value="1"/>
</dbReference>
<dbReference type="InterPro" id="IPR014710">
    <property type="entry name" value="RmlC-like_jellyroll"/>
</dbReference>
<reference evidence="2" key="1">
    <citation type="journal article" date="2014" name="Front. Microbiol.">
        <title>High frequency of phylogenetically diverse reductive dehalogenase-homologous genes in deep subseafloor sedimentary metagenomes.</title>
        <authorList>
            <person name="Kawai M."/>
            <person name="Futagami T."/>
            <person name="Toyoda A."/>
            <person name="Takaki Y."/>
            <person name="Nishi S."/>
            <person name="Hori S."/>
            <person name="Arai W."/>
            <person name="Tsubouchi T."/>
            <person name="Morono Y."/>
            <person name="Uchiyama I."/>
            <person name="Ito T."/>
            <person name="Fujiyama A."/>
            <person name="Inagaki F."/>
            <person name="Takami H."/>
        </authorList>
    </citation>
    <scope>NUCLEOTIDE SEQUENCE</scope>
    <source>
        <strain evidence="2">Expedition CK06-06</strain>
    </source>
</reference>
<comment type="caution">
    <text evidence="2">The sequence shown here is derived from an EMBL/GenBank/DDBJ whole genome shotgun (WGS) entry which is preliminary data.</text>
</comment>
<evidence type="ECO:0000313" key="2">
    <source>
        <dbReference type="EMBL" id="GAF87829.1"/>
    </source>
</evidence>
<sequence>MIESDYLKDNIKFVQKLGQMPTLEPFEEEDLKGLLQLSKIRKYEPGELILEDGFYDSWIYFLVSGKVRVVKHGEELR</sequence>